<dbReference type="GO" id="GO:0008270">
    <property type="term" value="F:zinc ion binding"/>
    <property type="evidence" value="ECO:0007669"/>
    <property type="project" value="UniProtKB-KW"/>
</dbReference>
<reference evidence="8" key="2">
    <citation type="journal article" date="2015" name="Fish Shellfish Immunol.">
        <title>Early steps in the European eel (Anguilla anguilla)-Vibrio vulnificus interaction in the gills: Role of the RtxA13 toxin.</title>
        <authorList>
            <person name="Callol A."/>
            <person name="Pajuelo D."/>
            <person name="Ebbesson L."/>
            <person name="Teles M."/>
            <person name="MacKenzie S."/>
            <person name="Amaro C."/>
        </authorList>
    </citation>
    <scope>NUCLEOTIDE SEQUENCE</scope>
</reference>
<dbReference type="FunFam" id="3.30.160.60:FF:000624">
    <property type="entry name" value="zinc finger protein 697"/>
    <property type="match status" value="1"/>
</dbReference>
<dbReference type="SMART" id="SM00355">
    <property type="entry name" value="ZnF_C2H2"/>
    <property type="match status" value="1"/>
</dbReference>
<dbReference type="GO" id="GO:0000785">
    <property type="term" value="C:chromatin"/>
    <property type="evidence" value="ECO:0007669"/>
    <property type="project" value="TreeGrafter"/>
</dbReference>
<dbReference type="Gene3D" id="3.30.160.60">
    <property type="entry name" value="Classic Zinc Finger"/>
    <property type="match status" value="2"/>
</dbReference>
<accession>A0A0E9XBE5</accession>
<dbReference type="PANTHER" id="PTHR14003">
    <property type="entry name" value="TRANSCRIPTIONAL REPRESSOR PROTEIN YY"/>
    <property type="match status" value="1"/>
</dbReference>
<evidence type="ECO:0000313" key="8">
    <source>
        <dbReference type="EMBL" id="JAH99165.1"/>
    </source>
</evidence>
<evidence type="ECO:0000256" key="3">
    <source>
        <dbReference type="ARBA" id="ARBA00022771"/>
    </source>
</evidence>
<feature type="domain" description="C2H2-type" evidence="7">
    <location>
        <begin position="22"/>
        <end position="45"/>
    </location>
</feature>
<dbReference type="FunFam" id="3.30.160.60:FF:002402">
    <property type="entry name" value="Zinc finger protein 347"/>
    <property type="match status" value="1"/>
</dbReference>
<protein>
    <recommendedName>
        <fullName evidence="7">C2H2-type domain-containing protein</fullName>
    </recommendedName>
</protein>
<dbReference type="InterPro" id="IPR036236">
    <property type="entry name" value="Znf_C2H2_sf"/>
</dbReference>
<dbReference type="AlphaFoldDB" id="A0A0E9XBE5"/>
<evidence type="ECO:0000259" key="7">
    <source>
        <dbReference type="PROSITE" id="PS50157"/>
    </source>
</evidence>
<evidence type="ECO:0000256" key="6">
    <source>
        <dbReference type="PROSITE-ProRule" id="PRU00042"/>
    </source>
</evidence>
<evidence type="ECO:0000256" key="4">
    <source>
        <dbReference type="ARBA" id="ARBA00022833"/>
    </source>
</evidence>
<proteinExistence type="predicted"/>
<reference evidence="8" key="1">
    <citation type="submission" date="2014-11" db="EMBL/GenBank/DDBJ databases">
        <authorList>
            <person name="Amaro Gonzalez C."/>
        </authorList>
    </citation>
    <scope>NUCLEOTIDE SEQUENCE</scope>
</reference>
<dbReference type="InterPro" id="IPR013087">
    <property type="entry name" value="Znf_C2H2_type"/>
</dbReference>
<keyword evidence="4" id="KW-0862">Zinc</keyword>
<dbReference type="GO" id="GO:0005667">
    <property type="term" value="C:transcription regulator complex"/>
    <property type="evidence" value="ECO:0007669"/>
    <property type="project" value="TreeGrafter"/>
</dbReference>
<dbReference type="GO" id="GO:0031519">
    <property type="term" value="C:PcG protein complex"/>
    <property type="evidence" value="ECO:0007669"/>
    <property type="project" value="TreeGrafter"/>
</dbReference>
<dbReference type="GO" id="GO:0000981">
    <property type="term" value="F:DNA-binding transcription factor activity, RNA polymerase II-specific"/>
    <property type="evidence" value="ECO:0007669"/>
    <property type="project" value="TreeGrafter"/>
</dbReference>
<organism evidence="8">
    <name type="scientific">Anguilla anguilla</name>
    <name type="common">European freshwater eel</name>
    <name type="synonym">Muraena anguilla</name>
    <dbReference type="NCBI Taxonomy" id="7936"/>
    <lineage>
        <taxon>Eukaryota</taxon>
        <taxon>Metazoa</taxon>
        <taxon>Chordata</taxon>
        <taxon>Craniata</taxon>
        <taxon>Vertebrata</taxon>
        <taxon>Euteleostomi</taxon>
        <taxon>Actinopterygii</taxon>
        <taxon>Neopterygii</taxon>
        <taxon>Teleostei</taxon>
        <taxon>Anguilliformes</taxon>
        <taxon>Anguillidae</taxon>
        <taxon>Anguilla</taxon>
    </lineage>
</organism>
<name>A0A0E9XBE5_ANGAN</name>
<keyword evidence="1" id="KW-0479">Metal-binding</keyword>
<evidence type="ECO:0000256" key="2">
    <source>
        <dbReference type="ARBA" id="ARBA00022737"/>
    </source>
</evidence>
<sequence>MCFAQKSSLKTHQRIHTGERPFICIQCGKSFTQSSSLKTHQRVHSRNGLI</sequence>
<keyword evidence="2" id="KW-0677">Repeat</keyword>
<keyword evidence="3 6" id="KW-0863">Zinc-finger</keyword>
<evidence type="ECO:0000256" key="5">
    <source>
        <dbReference type="ARBA" id="ARBA00023242"/>
    </source>
</evidence>
<dbReference type="PROSITE" id="PS00028">
    <property type="entry name" value="ZINC_FINGER_C2H2_1"/>
    <property type="match status" value="1"/>
</dbReference>
<dbReference type="PANTHER" id="PTHR14003:SF23">
    <property type="entry name" value="ZINC FINGER PROTEIN 143"/>
    <property type="match status" value="1"/>
</dbReference>
<dbReference type="PROSITE" id="PS50157">
    <property type="entry name" value="ZINC_FINGER_C2H2_2"/>
    <property type="match status" value="2"/>
</dbReference>
<dbReference type="SUPFAM" id="SSF57667">
    <property type="entry name" value="beta-beta-alpha zinc fingers"/>
    <property type="match status" value="1"/>
</dbReference>
<dbReference type="EMBL" id="GBXM01009412">
    <property type="protein sequence ID" value="JAH99165.1"/>
    <property type="molecule type" value="Transcribed_RNA"/>
</dbReference>
<evidence type="ECO:0000256" key="1">
    <source>
        <dbReference type="ARBA" id="ARBA00022723"/>
    </source>
</evidence>
<dbReference type="Pfam" id="PF00096">
    <property type="entry name" value="zf-C2H2"/>
    <property type="match status" value="1"/>
</dbReference>
<dbReference type="GO" id="GO:0000978">
    <property type="term" value="F:RNA polymerase II cis-regulatory region sequence-specific DNA binding"/>
    <property type="evidence" value="ECO:0007669"/>
    <property type="project" value="TreeGrafter"/>
</dbReference>
<feature type="domain" description="C2H2-type" evidence="7">
    <location>
        <begin position="1"/>
        <end position="21"/>
    </location>
</feature>
<keyword evidence="5" id="KW-0539">Nucleus</keyword>